<keyword evidence="5" id="KW-0874">Quinone</keyword>
<evidence type="ECO:0000256" key="3">
    <source>
        <dbReference type="ARBA" id="ARBA00022989"/>
    </source>
</evidence>
<dbReference type="NCBIfam" id="NF004441">
    <property type="entry name" value="PRK05777.1-4"/>
    <property type="match status" value="1"/>
</dbReference>
<keyword evidence="8" id="KW-0560">Oxidoreductase</keyword>
<dbReference type="RefSeq" id="WP_159523628.1">
    <property type="nucleotide sequence ID" value="NZ_CP053642.1"/>
</dbReference>
<feature type="transmembrane region" description="Helical" evidence="5">
    <location>
        <begin position="12"/>
        <end position="32"/>
    </location>
</feature>
<feature type="transmembrane region" description="Helical" evidence="5">
    <location>
        <begin position="82"/>
        <end position="101"/>
    </location>
</feature>
<dbReference type="PANTHER" id="PTHR22773">
    <property type="entry name" value="NADH DEHYDROGENASE"/>
    <property type="match status" value="1"/>
</dbReference>
<feature type="transmembrane region" description="Helical" evidence="5">
    <location>
        <begin position="131"/>
        <end position="152"/>
    </location>
</feature>
<keyword evidence="5" id="KW-0813">Transport</keyword>
<protein>
    <recommendedName>
        <fullName evidence="5">NADH-quinone oxidoreductase subunit N</fullName>
        <ecNumber evidence="5">7.1.1.-</ecNumber>
    </recommendedName>
    <alternativeName>
        <fullName evidence="5">NADH dehydrogenase I subunit N</fullName>
    </alternativeName>
    <alternativeName>
        <fullName evidence="5">NDH-1 subunit N</fullName>
    </alternativeName>
</protein>
<comment type="similarity">
    <text evidence="5">Belongs to the complex I subunit 2 family.</text>
</comment>
<keyword evidence="5" id="KW-1003">Cell membrane</keyword>
<dbReference type="NCBIfam" id="TIGR01770">
    <property type="entry name" value="NDH_I_N"/>
    <property type="match status" value="1"/>
</dbReference>
<dbReference type="Pfam" id="PF00361">
    <property type="entry name" value="Proton_antipo_M"/>
    <property type="match status" value="1"/>
</dbReference>
<comment type="subcellular location">
    <subcellularLocation>
        <location evidence="5">Cell membrane</location>
        <topology evidence="5">Multi-pass membrane protein</topology>
    </subcellularLocation>
    <subcellularLocation>
        <location evidence="1">Endomembrane system</location>
        <topology evidence="1">Multi-pass membrane protein</topology>
    </subcellularLocation>
    <subcellularLocation>
        <location evidence="6">Membrane</location>
        <topology evidence="6">Multi-pass membrane protein</topology>
    </subcellularLocation>
</comment>
<reference evidence="8 9" key="1">
    <citation type="submission" date="2020-05" db="EMBL/GenBank/DDBJ databases">
        <title>Actinomyces sp. zg-325.</title>
        <authorList>
            <person name="Yang C."/>
        </authorList>
    </citation>
    <scope>NUCLEOTIDE SEQUENCE [LARGE SCALE GENOMIC DNA]</scope>
    <source>
        <strain evidence="9">zg-325</strain>
    </source>
</reference>
<dbReference type="EMBL" id="CP053642">
    <property type="protein sequence ID" value="QKD79140.1"/>
    <property type="molecule type" value="Genomic_DNA"/>
</dbReference>
<dbReference type="KEGG" id="amam:HPC72_01690"/>
<feature type="transmembrane region" description="Helical" evidence="5">
    <location>
        <begin position="246"/>
        <end position="271"/>
    </location>
</feature>
<evidence type="ECO:0000256" key="1">
    <source>
        <dbReference type="ARBA" id="ARBA00004127"/>
    </source>
</evidence>
<comment type="subunit">
    <text evidence="5">NDH-1 is composed of 14 different subunits. Subunits NuoA, H, J, K, L, M, N constitute the membrane sector of the complex.</text>
</comment>
<organism evidence="8 9">
    <name type="scientific">Actinomyces marmotae</name>
    <dbReference type="NCBI Taxonomy" id="2737173"/>
    <lineage>
        <taxon>Bacteria</taxon>
        <taxon>Bacillati</taxon>
        <taxon>Actinomycetota</taxon>
        <taxon>Actinomycetes</taxon>
        <taxon>Actinomycetales</taxon>
        <taxon>Actinomycetaceae</taxon>
        <taxon>Actinomyces</taxon>
    </lineage>
</organism>
<feature type="transmembrane region" description="Helical" evidence="5">
    <location>
        <begin position="342"/>
        <end position="361"/>
    </location>
</feature>
<evidence type="ECO:0000256" key="6">
    <source>
        <dbReference type="RuleBase" id="RU000320"/>
    </source>
</evidence>
<dbReference type="AlphaFoldDB" id="A0A6M8B3A4"/>
<dbReference type="GO" id="GO:0050136">
    <property type="term" value="F:NADH dehydrogenase (quinone) (non-electrogenic) activity"/>
    <property type="evidence" value="ECO:0007669"/>
    <property type="project" value="UniProtKB-UniRule"/>
</dbReference>
<comment type="function">
    <text evidence="5">NDH-1 shuttles electrons from NADH, via FMN and iron-sulfur (Fe-S) centers, to quinones in the respiratory chain. The immediate electron acceptor for the enzyme in this species is believed to be a menaquinone. Couples the redox reaction to proton translocation (for every two electrons transferred, four hydrogen ions are translocated across the cytoplasmic membrane), and thus conserves the redox energy in a proton gradient.</text>
</comment>
<feature type="transmembrane region" description="Helical" evidence="5">
    <location>
        <begin position="44"/>
        <end position="62"/>
    </location>
</feature>
<feature type="transmembrane region" description="Helical" evidence="5">
    <location>
        <begin position="417"/>
        <end position="440"/>
    </location>
</feature>
<feature type="transmembrane region" description="Helical" evidence="5">
    <location>
        <begin position="191"/>
        <end position="214"/>
    </location>
</feature>
<dbReference type="InterPro" id="IPR010096">
    <property type="entry name" value="NADH-Q_OxRdtase_suN/2"/>
</dbReference>
<evidence type="ECO:0000313" key="9">
    <source>
        <dbReference type="Proteomes" id="UP000504752"/>
    </source>
</evidence>
<evidence type="ECO:0000259" key="7">
    <source>
        <dbReference type="Pfam" id="PF00361"/>
    </source>
</evidence>
<keyword evidence="3 5" id="KW-1133">Transmembrane helix</keyword>
<feature type="transmembrane region" description="Helical" evidence="5">
    <location>
        <begin position="283"/>
        <end position="304"/>
    </location>
</feature>
<name>A0A6M8B3A4_9ACTO</name>
<feature type="transmembrane region" description="Helical" evidence="5">
    <location>
        <begin position="367"/>
        <end position="390"/>
    </location>
</feature>
<evidence type="ECO:0000256" key="5">
    <source>
        <dbReference type="HAMAP-Rule" id="MF_00445"/>
    </source>
</evidence>
<sequence>MSFTAPSIQWAGLVPVLIILGAAILGVLIEALMPRRARHLAQTALAVLAILGAMVAIVWRWGVVVDGRAPGYPVIGFNEDNFGIAAQGIVLIIGLLSILVISDRTEIGDSAFAAQAADRPGSAEESESIHAGWLATEVFPLALFSLAGMMLFPVVSDLISLFVMLELVSLPLYVMAAMARHRRLLSQEAAMKYFVLGAFASAFLLMGSALLYGASGSVFYNDLQNGVRVQPGLASAVDGAIAGVDWLVLAGVTLVLVGLLFKIAAAPFHAWSPDVYQGAPTPVTGFMAAGVKATAFLTLVRFFYMVGGGLSWDLAPALWAIAILTMVVGTVVGIVQRDVKRMLAYSAIAHAGYMLIGIIAYNQRAILAILFYCLAYGIATVGAFGVISLVRESHGGGAGAEATGLDDYRGLARRSPWLAGAMTVFLLSFAGIPLTGGFIGKFQLFAAGIGGGATWLVVIAVASSAATAFFYLRLVVLMYFRTPEGEGVTVVDSQGMAAAAITMAVLATIALGVLPQAALTVLGDAAMLIP</sequence>
<dbReference type="GO" id="GO:0008137">
    <property type="term" value="F:NADH dehydrogenase (ubiquinone) activity"/>
    <property type="evidence" value="ECO:0007669"/>
    <property type="project" value="InterPro"/>
</dbReference>
<dbReference type="HAMAP" id="MF_00445">
    <property type="entry name" value="NDH1_NuoN_1"/>
    <property type="match status" value="1"/>
</dbReference>
<dbReference type="InterPro" id="IPR001750">
    <property type="entry name" value="ND/Mrp_TM"/>
</dbReference>
<gene>
    <name evidence="5 8" type="primary">nuoN</name>
    <name evidence="8" type="ORF">HPC72_01690</name>
</gene>
<keyword evidence="5" id="KW-0520">NAD</keyword>
<keyword evidence="4 5" id="KW-0472">Membrane</keyword>
<keyword evidence="5" id="KW-1278">Translocase</keyword>
<comment type="catalytic activity">
    <reaction evidence="5">
        <text>a quinone + NADH + 5 H(+)(in) = a quinol + NAD(+) + 4 H(+)(out)</text>
        <dbReference type="Rhea" id="RHEA:57888"/>
        <dbReference type="ChEBI" id="CHEBI:15378"/>
        <dbReference type="ChEBI" id="CHEBI:24646"/>
        <dbReference type="ChEBI" id="CHEBI:57540"/>
        <dbReference type="ChEBI" id="CHEBI:57945"/>
        <dbReference type="ChEBI" id="CHEBI:132124"/>
    </reaction>
</comment>
<accession>A0A6M8B3A4</accession>
<feature type="transmembrane region" description="Helical" evidence="5">
    <location>
        <begin position="316"/>
        <end position="335"/>
    </location>
</feature>
<evidence type="ECO:0000256" key="4">
    <source>
        <dbReference type="ARBA" id="ARBA00023136"/>
    </source>
</evidence>
<evidence type="ECO:0000256" key="2">
    <source>
        <dbReference type="ARBA" id="ARBA00022692"/>
    </source>
</evidence>
<proteinExistence type="inferred from homology"/>
<dbReference type="GO" id="GO:0048038">
    <property type="term" value="F:quinone binding"/>
    <property type="evidence" value="ECO:0007669"/>
    <property type="project" value="UniProtKB-KW"/>
</dbReference>
<evidence type="ECO:0000313" key="8">
    <source>
        <dbReference type="EMBL" id="QKD79140.1"/>
    </source>
</evidence>
<dbReference type="GO" id="GO:0042773">
    <property type="term" value="P:ATP synthesis coupled electron transport"/>
    <property type="evidence" value="ECO:0007669"/>
    <property type="project" value="InterPro"/>
</dbReference>
<feature type="domain" description="NADH:quinone oxidoreductase/Mrp antiporter transmembrane" evidence="7">
    <location>
        <begin position="156"/>
        <end position="464"/>
    </location>
</feature>
<feature type="transmembrane region" description="Helical" evidence="5">
    <location>
        <begin position="497"/>
        <end position="518"/>
    </location>
</feature>
<dbReference type="GO" id="GO:0012505">
    <property type="term" value="C:endomembrane system"/>
    <property type="evidence" value="ECO:0007669"/>
    <property type="project" value="UniProtKB-SubCell"/>
</dbReference>
<feature type="transmembrane region" description="Helical" evidence="5">
    <location>
        <begin position="452"/>
        <end position="476"/>
    </location>
</feature>
<keyword evidence="2 5" id="KW-0812">Transmembrane</keyword>
<dbReference type="GO" id="GO:0005886">
    <property type="term" value="C:plasma membrane"/>
    <property type="evidence" value="ECO:0007669"/>
    <property type="project" value="UniProtKB-SubCell"/>
</dbReference>
<dbReference type="Proteomes" id="UP000504752">
    <property type="component" value="Chromosome"/>
</dbReference>
<feature type="transmembrane region" description="Helical" evidence="5">
    <location>
        <begin position="158"/>
        <end position="179"/>
    </location>
</feature>
<keyword evidence="9" id="KW-1185">Reference proteome</keyword>
<dbReference type="EC" id="7.1.1.-" evidence="5"/>